<accession>A0A494VID6</accession>
<evidence type="ECO:0000313" key="1">
    <source>
        <dbReference type="EMBL" id="AYL94587.1"/>
    </source>
</evidence>
<gene>
    <name evidence="1" type="ORF">HYN43_004420</name>
</gene>
<dbReference type="OrthoDB" id="1262222at2"/>
<evidence type="ECO:0000313" key="2">
    <source>
        <dbReference type="Proteomes" id="UP000270046"/>
    </source>
</evidence>
<dbReference type="KEGG" id="muh:HYN43_004420"/>
<protein>
    <submittedName>
        <fullName evidence="1">Uncharacterized protein</fullName>
    </submittedName>
</protein>
<keyword evidence="2" id="KW-1185">Reference proteome</keyword>
<dbReference type="EMBL" id="CP032869">
    <property type="protein sequence ID" value="AYL94587.1"/>
    <property type="molecule type" value="Genomic_DNA"/>
</dbReference>
<dbReference type="AlphaFoldDB" id="A0A494VID6"/>
<sequence length="132" mass="15455">MWTIKVNKKKWLLIILLLVALGIGTCKLVNNMSERQVQTITFKNCTENYYYSTKWPDMEGEEDYAARGRLAVCLCQSYSEKADTAIARKIMEIYNNDGRHILFNTSQDKNYNKLDSVIKYRKMVFDTVAQYD</sequence>
<proteinExistence type="predicted"/>
<name>A0A494VID6_9SPHI</name>
<reference evidence="1 2" key="1">
    <citation type="submission" date="2018-10" db="EMBL/GenBank/DDBJ databases">
        <title>Genome sequencing of Mucilaginibacter sp. HYN0043.</title>
        <authorList>
            <person name="Kim M."/>
            <person name="Yi H."/>
        </authorList>
    </citation>
    <scope>NUCLEOTIDE SEQUENCE [LARGE SCALE GENOMIC DNA]</scope>
    <source>
        <strain evidence="1 2">HYN0043</strain>
    </source>
</reference>
<dbReference type="RefSeq" id="WP_119408302.1">
    <property type="nucleotide sequence ID" value="NZ_CP032869.1"/>
</dbReference>
<organism evidence="1 2">
    <name type="scientific">Mucilaginibacter celer</name>
    <dbReference type="NCBI Taxonomy" id="2305508"/>
    <lineage>
        <taxon>Bacteria</taxon>
        <taxon>Pseudomonadati</taxon>
        <taxon>Bacteroidota</taxon>
        <taxon>Sphingobacteriia</taxon>
        <taxon>Sphingobacteriales</taxon>
        <taxon>Sphingobacteriaceae</taxon>
        <taxon>Mucilaginibacter</taxon>
    </lineage>
</organism>
<dbReference type="Proteomes" id="UP000270046">
    <property type="component" value="Chromosome"/>
</dbReference>